<dbReference type="RefSeq" id="WP_208469363.1">
    <property type="nucleotide sequence ID" value="NZ_JAGFNS010000014.1"/>
</dbReference>
<evidence type="ECO:0000313" key="2">
    <source>
        <dbReference type="EMBL" id="MBO3740174.1"/>
    </source>
</evidence>
<keyword evidence="3" id="KW-1185">Reference proteome</keyword>
<protein>
    <submittedName>
        <fullName evidence="2">Uncharacterized protein</fullName>
    </submittedName>
</protein>
<organism evidence="2 3">
    <name type="scientific">Actinoplanes flavus</name>
    <dbReference type="NCBI Taxonomy" id="2820290"/>
    <lineage>
        <taxon>Bacteria</taxon>
        <taxon>Bacillati</taxon>
        <taxon>Actinomycetota</taxon>
        <taxon>Actinomycetes</taxon>
        <taxon>Micromonosporales</taxon>
        <taxon>Micromonosporaceae</taxon>
        <taxon>Actinoplanes</taxon>
    </lineage>
</organism>
<feature type="chain" id="PRO_5047408163" evidence="1">
    <location>
        <begin position="31"/>
        <end position="315"/>
    </location>
</feature>
<evidence type="ECO:0000313" key="3">
    <source>
        <dbReference type="Proteomes" id="UP000679690"/>
    </source>
</evidence>
<sequence>MAGFGRARTILRWPAMLAGLAGLLATAASAPRLTGPSDGPALYADCLRMAQQIRDEHRDQPNTLVSTAFACTRPDGTYVDPALWIPAAPMPPVPSPVPTAGHEVCVTGPGRPVIGTALTKVLADGHGAEIIYEYERLGGDETTNARALLGLEFRPGDLAPGSSYRWRARVDDPAELDSGQLLYRSPEDEERRWSPWCEFTVSADAVDYRKLGDVSLEALTELRLRPDRSYTISLSRDQQRSLRKGTDIGGTTARMTRTGPRWTDLIIQLQQSAFFADELAIEIGEEAPRRDGVAYRRLASELSVKLGGPPHPHVG</sequence>
<gene>
    <name evidence="2" type="ORF">J5X75_21965</name>
</gene>
<comment type="caution">
    <text evidence="2">The sequence shown here is derived from an EMBL/GenBank/DDBJ whole genome shotgun (WGS) entry which is preliminary data.</text>
</comment>
<keyword evidence="1" id="KW-0732">Signal</keyword>
<dbReference type="EMBL" id="JAGFNS010000014">
    <property type="protein sequence ID" value="MBO3740174.1"/>
    <property type="molecule type" value="Genomic_DNA"/>
</dbReference>
<proteinExistence type="predicted"/>
<name>A0ABS3UN10_9ACTN</name>
<accession>A0ABS3UN10</accession>
<dbReference type="Proteomes" id="UP000679690">
    <property type="component" value="Unassembled WGS sequence"/>
</dbReference>
<evidence type="ECO:0000256" key="1">
    <source>
        <dbReference type="SAM" id="SignalP"/>
    </source>
</evidence>
<feature type="signal peptide" evidence="1">
    <location>
        <begin position="1"/>
        <end position="30"/>
    </location>
</feature>
<reference evidence="2 3" key="1">
    <citation type="submission" date="2021-03" db="EMBL/GenBank/DDBJ databases">
        <title>Actinoplanes flavus sp. nov., a novel actinomycete isolated from Coconut Palm rhizosphere soil.</title>
        <authorList>
            <person name="Luo X."/>
        </authorList>
    </citation>
    <scope>NUCLEOTIDE SEQUENCE [LARGE SCALE GENOMIC DNA]</scope>
    <source>
        <strain evidence="2 3">NEAU-H7</strain>
    </source>
</reference>